<dbReference type="Pfam" id="PF01237">
    <property type="entry name" value="Oxysterol_BP"/>
    <property type="match status" value="1"/>
</dbReference>
<dbReference type="Gene3D" id="1.10.287.2720">
    <property type="match status" value="1"/>
</dbReference>
<dbReference type="SUPFAM" id="SSF144000">
    <property type="entry name" value="Oxysterol-binding protein-like"/>
    <property type="match status" value="1"/>
</dbReference>
<dbReference type="EMBL" id="WTXG01000036">
    <property type="protein sequence ID" value="KAI0297543.1"/>
    <property type="molecule type" value="Genomic_DNA"/>
</dbReference>
<dbReference type="AlphaFoldDB" id="A0AAD4QLW5"/>
<accession>A0AAD4QLW5</accession>
<organism evidence="4 5">
    <name type="scientific">Multifurca ochricompacta</name>
    <dbReference type="NCBI Taxonomy" id="376703"/>
    <lineage>
        <taxon>Eukaryota</taxon>
        <taxon>Fungi</taxon>
        <taxon>Dikarya</taxon>
        <taxon>Basidiomycota</taxon>
        <taxon>Agaricomycotina</taxon>
        <taxon>Agaricomycetes</taxon>
        <taxon>Russulales</taxon>
        <taxon>Russulaceae</taxon>
        <taxon>Multifurca</taxon>
    </lineage>
</organism>
<evidence type="ECO:0000256" key="1">
    <source>
        <dbReference type="ARBA" id="ARBA00008842"/>
    </source>
</evidence>
<proteinExistence type="inferred from homology"/>
<gene>
    <name evidence="4" type="ORF">B0F90DRAFT_1739307</name>
</gene>
<dbReference type="Proteomes" id="UP001203297">
    <property type="component" value="Unassembled WGS sequence"/>
</dbReference>
<dbReference type="GO" id="GO:0032541">
    <property type="term" value="C:cortical endoplasmic reticulum"/>
    <property type="evidence" value="ECO:0007669"/>
    <property type="project" value="TreeGrafter"/>
</dbReference>
<dbReference type="Gene3D" id="6.10.140.1150">
    <property type="match status" value="1"/>
</dbReference>
<dbReference type="InterPro" id="IPR037239">
    <property type="entry name" value="OSBP_sf"/>
</dbReference>
<dbReference type="InterPro" id="IPR000648">
    <property type="entry name" value="Oxysterol-bd"/>
</dbReference>
<dbReference type="FunFam" id="1.10.287.2720:FF:000001">
    <property type="entry name" value="Oxysterol-binding OBPalpha"/>
    <property type="match status" value="1"/>
</dbReference>
<evidence type="ECO:0000256" key="3">
    <source>
        <dbReference type="SAM" id="MobiDB-lite"/>
    </source>
</evidence>
<name>A0AAD4QLW5_9AGAM</name>
<evidence type="ECO:0000313" key="4">
    <source>
        <dbReference type="EMBL" id="KAI0297543.1"/>
    </source>
</evidence>
<keyword evidence="5" id="KW-1185">Reference proteome</keyword>
<comment type="caution">
    <text evidence="4">The sequence shown here is derived from an EMBL/GenBank/DDBJ whole genome shotgun (WGS) entry which is preliminary data.</text>
</comment>
<sequence length="399" mass="45029">MMGLFTRGRPRGASSADDKVLEDTNPDDTSILDEDEGSIILSLISQLRVGMDLSKVTFPTFVLEPRSMLERITDFLAHPDLIFGAEQCDDSEERFIRVLQYYLAGWHIKPKGVKKPYNPVLGEFFRCRYDYPNGTQGFYIAEQVSHHPPISAFYYVSPVNKIAIVGELRPKSKFLGNSVSTTMEGENRITLMGRPEDGEYVLTMPNMYARGILFGKMVIELGDACTARNDAQALHADIEFKTKGFFSGTYNAIAGRVKHGSTELGEVSGKWSDLMEFKTAKTGEKRTLFDVQKHGSDVAPKWVAPEDEQEQYESRRLWRDLTRAILAKDMDAATEAKTVIENAQRELRATGVKHITRFFDLRDNRWEPRIQLPEDPQEATAAAQAWIWSHPSEGNAPGH</sequence>
<feature type="region of interest" description="Disordered" evidence="3">
    <location>
        <begin position="1"/>
        <end position="31"/>
    </location>
</feature>
<dbReference type="PROSITE" id="PS01013">
    <property type="entry name" value="OSBP"/>
    <property type="match status" value="1"/>
</dbReference>
<evidence type="ECO:0000256" key="2">
    <source>
        <dbReference type="RuleBase" id="RU003844"/>
    </source>
</evidence>
<evidence type="ECO:0000313" key="5">
    <source>
        <dbReference type="Proteomes" id="UP001203297"/>
    </source>
</evidence>
<dbReference type="Gene3D" id="2.40.160.120">
    <property type="match status" value="1"/>
</dbReference>
<dbReference type="GO" id="GO:0005829">
    <property type="term" value="C:cytosol"/>
    <property type="evidence" value="ECO:0007669"/>
    <property type="project" value="TreeGrafter"/>
</dbReference>
<comment type="similarity">
    <text evidence="1 2">Belongs to the OSBP family.</text>
</comment>
<protein>
    <submittedName>
        <fullName evidence="4">Oxysterol-binding protein</fullName>
    </submittedName>
</protein>
<dbReference type="PANTHER" id="PTHR10972:SF102">
    <property type="entry name" value="OXYSTEROL-BINDING PROTEIN"/>
    <property type="match status" value="1"/>
</dbReference>
<dbReference type="InterPro" id="IPR018494">
    <property type="entry name" value="Oxysterol-bd_CS"/>
</dbReference>
<dbReference type="PANTHER" id="PTHR10972">
    <property type="entry name" value="OXYSTEROL-BINDING PROTEIN-RELATED"/>
    <property type="match status" value="1"/>
</dbReference>
<reference evidence="4" key="1">
    <citation type="journal article" date="2022" name="New Phytol.">
        <title>Evolutionary transition to the ectomycorrhizal habit in the genomes of a hyperdiverse lineage of mushroom-forming fungi.</title>
        <authorList>
            <person name="Looney B."/>
            <person name="Miyauchi S."/>
            <person name="Morin E."/>
            <person name="Drula E."/>
            <person name="Courty P.E."/>
            <person name="Kohler A."/>
            <person name="Kuo A."/>
            <person name="LaButti K."/>
            <person name="Pangilinan J."/>
            <person name="Lipzen A."/>
            <person name="Riley R."/>
            <person name="Andreopoulos W."/>
            <person name="He G."/>
            <person name="Johnson J."/>
            <person name="Nolan M."/>
            <person name="Tritt A."/>
            <person name="Barry K.W."/>
            <person name="Grigoriev I.V."/>
            <person name="Nagy L.G."/>
            <person name="Hibbett D."/>
            <person name="Henrissat B."/>
            <person name="Matheny P.B."/>
            <person name="Labbe J."/>
            <person name="Martin F.M."/>
        </authorList>
    </citation>
    <scope>NUCLEOTIDE SEQUENCE</scope>
    <source>
        <strain evidence="4">BPL690</strain>
    </source>
</reference>
<dbReference type="GO" id="GO:0016020">
    <property type="term" value="C:membrane"/>
    <property type="evidence" value="ECO:0007669"/>
    <property type="project" value="TreeGrafter"/>
</dbReference>
<dbReference type="GO" id="GO:0032934">
    <property type="term" value="F:sterol binding"/>
    <property type="evidence" value="ECO:0007669"/>
    <property type="project" value="TreeGrafter"/>
</dbReference>